<keyword evidence="25" id="KW-1185">Reference proteome</keyword>
<evidence type="ECO:0000256" key="2">
    <source>
        <dbReference type="ARBA" id="ARBA00022475"/>
    </source>
</evidence>
<dbReference type="Proteomes" id="UP000245207">
    <property type="component" value="Unassembled WGS sequence"/>
</dbReference>
<dbReference type="PANTHER" id="PTHR27002">
    <property type="entry name" value="RECEPTOR-LIKE SERINE/THREONINE-PROTEIN KINASE SD1-8"/>
    <property type="match status" value="1"/>
</dbReference>
<dbReference type="PROSITE" id="PS50011">
    <property type="entry name" value="PROTEIN_KINASE_DOM"/>
    <property type="match status" value="1"/>
</dbReference>
<dbReference type="GO" id="GO:0030246">
    <property type="term" value="F:carbohydrate binding"/>
    <property type="evidence" value="ECO:0007669"/>
    <property type="project" value="UniProtKB-KW"/>
</dbReference>
<evidence type="ECO:0000256" key="11">
    <source>
        <dbReference type="ARBA" id="ARBA00022989"/>
    </source>
</evidence>
<evidence type="ECO:0000256" key="6">
    <source>
        <dbReference type="ARBA" id="ARBA00022729"/>
    </source>
</evidence>
<dbReference type="SUPFAM" id="SSF56112">
    <property type="entry name" value="Protein kinase-like (PK-like)"/>
    <property type="match status" value="1"/>
</dbReference>
<evidence type="ECO:0000256" key="9">
    <source>
        <dbReference type="ARBA" id="ARBA00022777"/>
    </source>
</evidence>
<dbReference type="GO" id="GO:0106310">
    <property type="term" value="F:protein serine kinase activity"/>
    <property type="evidence" value="ECO:0007669"/>
    <property type="project" value="RHEA"/>
</dbReference>
<evidence type="ECO:0000256" key="7">
    <source>
        <dbReference type="ARBA" id="ARBA00022734"/>
    </source>
</evidence>
<dbReference type="Pfam" id="PF01453">
    <property type="entry name" value="B_lectin"/>
    <property type="match status" value="1"/>
</dbReference>
<evidence type="ECO:0000256" key="5">
    <source>
        <dbReference type="ARBA" id="ARBA00022692"/>
    </source>
</evidence>
<feature type="domain" description="Protein kinase" evidence="21">
    <location>
        <begin position="528"/>
        <end position="812"/>
    </location>
</feature>
<keyword evidence="11 19" id="KW-1133">Transmembrane helix</keyword>
<feature type="transmembrane region" description="Helical" evidence="19">
    <location>
        <begin position="444"/>
        <end position="467"/>
    </location>
</feature>
<gene>
    <name evidence="24" type="ORF">CTI12_AA116140</name>
</gene>
<comment type="catalytic activity">
    <reaction evidence="16 18">
        <text>L-threonyl-[protein] + ATP = O-phospho-L-threonyl-[protein] + ADP + H(+)</text>
        <dbReference type="Rhea" id="RHEA:46608"/>
        <dbReference type="Rhea" id="RHEA-COMP:11060"/>
        <dbReference type="Rhea" id="RHEA-COMP:11605"/>
        <dbReference type="ChEBI" id="CHEBI:15378"/>
        <dbReference type="ChEBI" id="CHEBI:30013"/>
        <dbReference type="ChEBI" id="CHEBI:30616"/>
        <dbReference type="ChEBI" id="CHEBI:61977"/>
        <dbReference type="ChEBI" id="CHEBI:456216"/>
        <dbReference type="EC" id="2.7.11.1"/>
    </reaction>
</comment>
<keyword evidence="15" id="KW-0325">Glycoprotein</keyword>
<evidence type="ECO:0000256" key="1">
    <source>
        <dbReference type="ARBA" id="ARBA00004251"/>
    </source>
</evidence>
<dbReference type="Pfam" id="PF07714">
    <property type="entry name" value="PK_Tyr_Ser-Thr"/>
    <property type="match status" value="1"/>
</dbReference>
<dbReference type="PROSITE" id="PS00108">
    <property type="entry name" value="PROTEIN_KINASE_ST"/>
    <property type="match status" value="1"/>
</dbReference>
<dbReference type="InterPro" id="IPR000858">
    <property type="entry name" value="S_locus_glycoprot_dom"/>
</dbReference>
<evidence type="ECO:0000256" key="12">
    <source>
        <dbReference type="ARBA" id="ARBA00023136"/>
    </source>
</evidence>
<dbReference type="InterPro" id="IPR000719">
    <property type="entry name" value="Prot_kinase_dom"/>
</dbReference>
<evidence type="ECO:0000313" key="24">
    <source>
        <dbReference type="EMBL" id="PWA88963.1"/>
    </source>
</evidence>
<accession>A0A2U1PTA5</accession>
<dbReference type="PANTHER" id="PTHR27002:SF1036">
    <property type="entry name" value="RECEPTOR-LIKE SERINE_THREONINE-PROTEIN KINASE"/>
    <property type="match status" value="1"/>
</dbReference>
<feature type="signal peptide" evidence="20">
    <location>
        <begin position="1"/>
        <end position="27"/>
    </location>
</feature>
<dbReference type="InterPro" id="IPR001480">
    <property type="entry name" value="Bulb-type_lectin_dom"/>
</dbReference>
<keyword evidence="7" id="KW-0430">Lectin</keyword>
<dbReference type="Gene3D" id="1.10.510.10">
    <property type="entry name" value="Transferase(Phosphotransferase) domain 1"/>
    <property type="match status" value="1"/>
</dbReference>
<dbReference type="InterPro" id="IPR011009">
    <property type="entry name" value="Kinase-like_dom_sf"/>
</dbReference>
<dbReference type="PROSITE" id="PS50927">
    <property type="entry name" value="BULB_LECTIN"/>
    <property type="match status" value="1"/>
</dbReference>
<dbReference type="STRING" id="35608.A0A2U1PTA5"/>
<dbReference type="FunFam" id="3.30.200.20:FF:000330">
    <property type="entry name" value="G-type lectin S-receptor-like serine/threonine-protein kinase At4g03230"/>
    <property type="match status" value="1"/>
</dbReference>
<comment type="subcellular location">
    <subcellularLocation>
        <location evidence="1">Cell membrane</location>
        <topology evidence="1">Single-pass type I membrane protein</topology>
    </subcellularLocation>
</comment>
<dbReference type="SMART" id="SM00220">
    <property type="entry name" value="S_TKc"/>
    <property type="match status" value="1"/>
</dbReference>
<name>A0A2U1PTA5_ARTAN</name>
<dbReference type="Gene3D" id="2.90.10.10">
    <property type="entry name" value="Bulb-type lectin domain"/>
    <property type="match status" value="1"/>
</dbReference>
<evidence type="ECO:0000313" key="25">
    <source>
        <dbReference type="Proteomes" id="UP000245207"/>
    </source>
</evidence>
<evidence type="ECO:0000256" key="13">
    <source>
        <dbReference type="ARBA" id="ARBA00023157"/>
    </source>
</evidence>
<dbReference type="AlphaFoldDB" id="A0A2U1PTA5"/>
<keyword evidence="8 18" id="KW-0547">Nucleotide-binding</keyword>
<evidence type="ECO:0000259" key="22">
    <source>
        <dbReference type="PROSITE" id="PS50927"/>
    </source>
</evidence>
<reference evidence="24 25" key="1">
    <citation type="journal article" date="2018" name="Mol. Plant">
        <title>The genome of Artemisia annua provides insight into the evolution of Asteraceae family and artemisinin biosynthesis.</title>
        <authorList>
            <person name="Shen Q."/>
            <person name="Zhang L."/>
            <person name="Liao Z."/>
            <person name="Wang S."/>
            <person name="Yan T."/>
            <person name="Shi P."/>
            <person name="Liu M."/>
            <person name="Fu X."/>
            <person name="Pan Q."/>
            <person name="Wang Y."/>
            <person name="Lv Z."/>
            <person name="Lu X."/>
            <person name="Zhang F."/>
            <person name="Jiang W."/>
            <person name="Ma Y."/>
            <person name="Chen M."/>
            <person name="Hao X."/>
            <person name="Li L."/>
            <person name="Tang Y."/>
            <person name="Lv G."/>
            <person name="Zhou Y."/>
            <person name="Sun X."/>
            <person name="Brodelius P.E."/>
            <person name="Rose J.K.C."/>
            <person name="Tang K."/>
        </authorList>
    </citation>
    <scope>NUCLEOTIDE SEQUENCE [LARGE SCALE GENOMIC DNA]</scope>
    <source>
        <strain evidence="25">cv. Huhao1</strain>
        <tissue evidence="24">Leaf</tissue>
    </source>
</reference>
<keyword evidence="9 18" id="KW-0418">Kinase</keyword>
<protein>
    <recommendedName>
        <fullName evidence="18">Receptor-like serine/threonine-protein kinase</fullName>
        <ecNumber evidence="18">2.7.11.1</ecNumber>
    </recommendedName>
</protein>
<dbReference type="SMART" id="SM00108">
    <property type="entry name" value="B_lectin"/>
    <property type="match status" value="1"/>
</dbReference>
<feature type="chain" id="PRO_5015730556" description="Receptor-like serine/threonine-protein kinase" evidence="20">
    <location>
        <begin position="28"/>
        <end position="846"/>
    </location>
</feature>
<feature type="domain" description="Bulb-type lectin" evidence="22">
    <location>
        <begin position="31"/>
        <end position="153"/>
    </location>
</feature>
<evidence type="ECO:0000256" key="16">
    <source>
        <dbReference type="ARBA" id="ARBA00047899"/>
    </source>
</evidence>
<evidence type="ECO:0000256" key="15">
    <source>
        <dbReference type="ARBA" id="ARBA00023180"/>
    </source>
</evidence>
<keyword evidence="5 19" id="KW-0812">Transmembrane</keyword>
<comment type="catalytic activity">
    <reaction evidence="17 18">
        <text>L-seryl-[protein] + ATP = O-phospho-L-seryl-[protein] + ADP + H(+)</text>
        <dbReference type="Rhea" id="RHEA:17989"/>
        <dbReference type="Rhea" id="RHEA-COMP:9863"/>
        <dbReference type="Rhea" id="RHEA-COMP:11604"/>
        <dbReference type="ChEBI" id="CHEBI:15378"/>
        <dbReference type="ChEBI" id="CHEBI:29999"/>
        <dbReference type="ChEBI" id="CHEBI:30616"/>
        <dbReference type="ChEBI" id="CHEBI:83421"/>
        <dbReference type="ChEBI" id="CHEBI:456216"/>
        <dbReference type="EC" id="2.7.11.1"/>
    </reaction>
</comment>
<evidence type="ECO:0000256" key="19">
    <source>
        <dbReference type="SAM" id="Phobius"/>
    </source>
</evidence>
<dbReference type="GO" id="GO:0005524">
    <property type="term" value="F:ATP binding"/>
    <property type="evidence" value="ECO:0007669"/>
    <property type="project" value="UniProtKB-KW"/>
</dbReference>
<dbReference type="InterPro" id="IPR036426">
    <property type="entry name" value="Bulb-type_lectin_dom_sf"/>
</dbReference>
<organism evidence="24 25">
    <name type="scientific">Artemisia annua</name>
    <name type="common">Sweet wormwood</name>
    <dbReference type="NCBI Taxonomy" id="35608"/>
    <lineage>
        <taxon>Eukaryota</taxon>
        <taxon>Viridiplantae</taxon>
        <taxon>Streptophyta</taxon>
        <taxon>Embryophyta</taxon>
        <taxon>Tracheophyta</taxon>
        <taxon>Spermatophyta</taxon>
        <taxon>Magnoliopsida</taxon>
        <taxon>eudicotyledons</taxon>
        <taxon>Gunneridae</taxon>
        <taxon>Pentapetalae</taxon>
        <taxon>asterids</taxon>
        <taxon>campanulids</taxon>
        <taxon>Asterales</taxon>
        <taxon>Asteraceae</taxon>
        <taxon>Asteroideae</taxon>
        <taxon>Anthemideae</taxon>
        <taxon>Artemisiinae</taxon>
        <taxon>Artemisia</taxon>
    </lineage>
</organism>
<dbReference type="Pfam" id="PF00954">
    <property type="entry name" value="S_locus_glycop"/>
    <property type="match status" value="1"/>
</dbReference>
<dbReference type="InterPro" id="IPR003609">
    <property type="entry name" value="Pan_app"/>
</dbReference>
<dbReference type="EC" id="2.7.11.1" evidence="18"/>
<dbReference type="InterPro" id="IPR001245">
    <property type="entry name" value="Ser-Thr/Tyr_kinase_cat_dom"/>
</dbReference>
<dbReference type="CDD" id="cd00028">
    <property type="entry name" value="B_lectin"/>
    <property type="match status" value="1"/>
</dbReference>
<comment type="similarity">
    <text evidence="18">Belongs to the protein kinase superfamily. Ser/Thr protein kinase family.</text>
</comment>
<keyword evidence="4 18" id="KW-0808">Transferase</keyword>
<feature type="domain" description="Apple" evidence="23">
    <location>
        <begin position="326"/>
        <end position="419"/>
    </location>
</feature>
<keyword evidence="13" id="KW-1015">Disulfide bond</keyword>
<keyword evidence="2" id="KW-1003">Cell membrane</keyword>
<dbReference type="GO" id="GO:0005886">
    <property type="term" value="C:plasma membrane"/>
    <property type="evidence" value="ECO:0007669"/>
    <property type="project" value="UniProtKB-SubCell"/>
</dbReference>
<dbReference type="InterPro" id="IPR024171">
    <property type="entry name" value="SRK-like_kinase"/>
</dbReference>
<dbReference type="CDD" id="cd14066">
    <property type="entry name" value="STKc_IRAK"/>
    <property type="match status" value="1"/>
</dbReference>
<dbReference type="FunFam" id="1.10.510.10:FF:000060">
    <property type="entry name" value="G-type lectin S-receptor-like serine/threonine-protein kinase"/>
    <property type="match status" value="1"/>
</dbReference>
<evidence type="ECO:0000256" key="4">
    <source>
        <dbReference type="ARBA" id="ARBA00022679"/>
    </source>
</evidence>
<keyword evidence="3 18" id="KW-0723">Serine/threonine-protein kinase</keyword>
<dbReference type="InterPro" id="IPR008271">
    <property type="entry name" value="Ser/Thr_kinase_AS"/>
</dbReference>
<dbReference type="SUPFAM" id="SSF51110">
    <property type="entry name" value="alpha-D-mannose-specific plant lectins"/>
    <property type="match status" value="1"/>
</dbReference>
<dbReference type="OrthoDB" id="1741851at2759"/>
<sequence>MTTSVKFITTFIFSTLFVLILSPRCDAQQEKLTKNGSIRDKNHETLTSPAKVFQMGFFGLEPNQRYLGIWYYADPKTIVWVANRDNPVSSSSSSSFLTIENDGNLVVKDKSRTYFTTGLPSASGSASWTLKLEDTGNLILQDGSGKQMWSSFSFPTDTFLPGMYMEKAMKLTSWKTQNDPGSGSYVFQKDTVFGYNNYTIFYGKRLHWKSGFGLESNINPTKMPIAAIHLLSRSNTTKTLNNSRLVMGSSGEIQFYYWDLTLGKWFLNWSEPKDYCGKYSACGQNSYCDMSKKNEYNSFCNCVPGFDLIPDVVTSEKVCKRTAPICIGNDTNFLKMEIVKIDVTFETFMESKSELECKEKCLGLDCCQAYSYSAVGNEELARVGVPGGKQGCWIWYSGSQLVDLQVSDGAGGRILSIRNPISKGIKPPQIANGKAKRSKPSHQLVIFSAIVVPGVLLLLCCAGFICCRRMNIKKVKGTAESESVHQFNESVRQIQDLLDPLNSNENDSSNIGIPFFDFERITASTDDFSEENKLGEGGFGPVYKGKFPGGLEVAVKRLSINSGQGLEEFKNEVTLIARLQHRNLVRLLGYCMKGNEKLLIYEYMPNNSLDAIIFDGTQSAMLNWPKRFEIIIGICRGLIYLHQDSRLRIIHRDLKTSNVLLDEDLNPKISDFGLAKIVNGKEVESNTKRIIGTYGYMAPEYALEGLFSIKSDVYSFGVVILEIISGKKKHYESDHAISLLNYAWQLWKEDRPLDLMDRVLLESYNSDEVLKCIIVGLLCVQEDPDDRPNMSTVVTMLTSDIATLPEPKQPAFLVRKLPTSYDSCSSSYQGQTHTNVEVTISTIQGR</sequence>
<evidence type="ECO:0000256" key="8">
    <source>
        <dbReference type="ARBA" id="ARBA00022741"/>
    </source>
</evidence>
<evidence type="ECO:0000256" key="10">
    <source>
        <dbReference type="ARBA" id="ARBA00022840"/>
    </source>
</evidence>
<keyword evidence="12 19" id="KW-0472">Membrane</keyword>
<evidence type="ECO:0000256" key="17">
    <source>
        <dbReference type="ARBA" id="ARBA00048679"/>
    </source>
</evidence>
<dbReference type="GO" id="GO:0048544">
    <property type="term" value="P:recognition of pollen"/>
    <property type="evidence" value="ECO:0007669"/>
    <property type="project" value="InterPro"/>
</dbReference>
<keyword evidence="14" id="KW-0675">Receptor</keyword>
<evidence type="ECO:0000256" key="3">
    <source>
        <dbReference type="ARBA" id="ARBA00022527"/>
    </source>
</evidence>
<dbReference type="SMART" id="SM00473">
    <property type="entry name" value="PAN_AP"/>
    <property type="match status" value="1"/>
</dbReference>
<evidence type="ECO:0000259" key="23">
    <source>
        <dbReference type="PROSITE" id="PS50948"/>
    </source>
</evidence>
<keyword evidence="6 20" id="KW-0732">Signal</keyword>
<dbReference type="Gene3D" id="3.30.200.20">
    <property type="entry name" value="Phosphorylase Kinase, domain 1"/>
    <property type="match status" value="1"/>
</dbReference>
<evidence type="ECO:0000256" key="14">
    <source>
        <dbReference type="ARBA" id="ARBA00023170"/>
    </source>
</evidence>
<dbReference type="InterPro" id="IPR021820">
    <property type="entry name" value="S-locus_recpt_kinase_C"/>
</dbReference>
<dbReference type="EMBL" id="PKPP01000762">
    <property type="protein sequence ID" value="PWA88963.1"/>
    <property type="molecule type" value="Genomic_DNA"/>
</dbReference>
<evidence type="ECO:0000259" key="21">
    <source>
        <dbReference type="PROSITE" id="PS50011"/>
    </source>
</evidence>
<evidence type="ECO:0000256" key="18">
    <source>
        <dbReference type="PIRNR" id="PIRNR000641"/>
    </source>
</evidence>
<dbReference type="GO" id="GO:0004674">
    <property type="term" value="F:protein serine/threonine kinase activity"/>
    <property type="evidence" value="ECO:0007669"/>
    <property type="project" value="UniProtKB-KW"/>
</dbReference>
<dbReference type="Pfam" id="PF08276">
    <property type="entry name" value="PAN_2"/>
    <property type="match status" value="1"/>
</dbReference>
<comment type="caution">
    <text evidence="24">The sequence shown here is derived from an EMBL/GenBank/DDBJ whole genome shotgun (WGS) entry which is preliminary data.</text>
</comment>
<dbReference type="PIRSF" id="PIRSF000641">
    <property type="entry name" value="SRK"/>
    <property type="match status" value="1"/>
</dbReference>
<dbReference type="PROSITE" id="PS50948">
    <property type="entry name" value="PAN"/>
    <property type="match status" value="1"/>
</dbReference>
<proteinExistence type="inferred from homology"/>
<evidence type="ECO:0000256" key="20">
    <source>
        <dbReference type="SAM" id="SignalP"/>
    </source>
</evidence>
<dbReference type="Pfam" id="PF11883">
    <property type="entry name" value="DUF3403"/>
    <property type="match status" value="1"/>
</dbReference>
<keyword evidence="10 18" id="KW-0067">ATP-binding</keyword>